<proteinExistence type="inferred from homology"/>
<dbReference type="GO" id="GO:0043190">
    <property type="term" value="C:ATP-binding cassette (ABC) transporter complex"/>
    <property type="evidence" value="ECO:0007669"/>
    <property type="project" value="InterPro"/>
</dbReference>
<dbReference type="GO" id="GO:0015833">
    <property type="term" value="P:peptide transport"/>
    <property type="evidence" value="ECO:0007669"/>
    <property type="project" value="TreeGrafter"/>
</dbReference>
<gene>
    <name evidence="5" type="ORF">DSM106972_027400</name>
</gene>
<dbReference type="FunFam" id="3.10.105.10:FF:000006">
    <property type="entry name" value="Peptide ABC transporter substrate-binding protein"/>
    <property type="match status" value="1"/>
</dbReference>
<evidence type="ECO:0000259" key="4">
    <source>
        <dbReference type="Pfam" id="PF00496"/>
    </source>
</evidence>
<feature type="domain" description="Solute-binding protein family 5" evidence="4">
    <location>
        <begin position="94"/>
        <end position="471"/>
    </location>
</feature>
<dbReference type="AlphaFoldDB" id="A0A3S5K3C4"/>
<dbReference type="InterPro" id="IPR030678">
    <property type="entry name" value="Peptide/Ni-bd"/>
</dbReference>
<dbReference type="CDD" id="cd08513">
    <property type="entry name" value="PBP2_thermophilic_Hb8_like"/>
    <property type="match status" value="1"/>
</dbReference>
<accession>A0A3S5K3C4</accession>
<dbReference type="PANTHER" id="PTHR30290">
    <property type="entry name" value="PERIPLASMIC BINDING COMPONENT OF ABC TRANSPORTER"/>
    <property type="match status" value="1"/>
</dbReference>
<dbReference type="EMBL" id="RSCL01000006">
    <property type="protein sequence ID" value="RUT06483.1"/>
    <property type="molecule type" value="Genomic_DNA"/>
</dbReference>
<comment type="caution">
    <text evidence="5">The sequence shown here is derived from an EMBL/GenBank/DDBJ whole genome shotgun (WGS) entry which is preliminary data.</text>
</comment>
<dbReference type="Gene3D" id="3.40.190.10">
    <property type="entry name" value="Periplasmic binding protein-like II"/>
    <property type="match status" value="1"/>
</dbReference>
<reference evidence="5" key="1">
    <citation type="submission" date="2018-12" db="EMBL/GenBank/DDBJ databases">
        <authorList>
            <person name="Will S."/>
            <person name="Neumann-Schaal M."/>
            <person name="Henke P."/>
        </authorList>
    </citation>
    <scope>NUCLEOTIDE SEQUENCE</scope>
    <source>
        <strain evidence="5">PCC 7102</strain>
    </source>
</reference>
<dbReference type="SUPFAM" id="SSF53850">
    <property type="entry name" value="Periplasmic binding protein-like II"/>
    <property type="match status" value="1"/>
</dbReference>
<dbReference type="OrthoDB" id="9796817at2"/>
<reference evidence="5" key="2">
    <citation type="journal article" date="2019" name="Genome Biol. Evol.">
        <title>Day and night: Metabolic profiles and evolutionary relationships of six axenic non-marine cyanobacteria.</title>
        <authorList>
            <person name="Will S.E."/>
            <person name="Henke P."/>
            <person name="Boedeker C."/>
            <person name="Huang S."/>
            <person name="Brinkmann H."/>
            <person name="Rohde M."/>
            <person name="Jarek M."/>
            <person name="Friedl T."/>
            <person name="Seufert S."/>
            <person name="Schumacher M."/>
            <person name="Overmann J."/>
            <person name="Neumann-Schaal M."/>
            <person name="Petersen J."/>
        </authorList>
    </citation>
    <scope>NUCLEOTIDE SEQUENCE [LARGE SCALE GENOMIC DNA]</scope>
    <source>
        <strain evidence="5">PCC 7102</strain>
    </source>
</reference>
<dbReference type="Proteomes" id="UP000271624">
    <property type="component" value="Unassembled WGS sequence"/>
</dbReference>
<evidence type="ECO:0000313" key="6">
    <source>
        <dbReference type="Proteomes" id="UP000271624"/>
    </source>
</evidence>
<evidence type="ECO:0000256" key="3">
    <source>
        <dbReference type="ARBA" id="ARBA00022729"/>
    </source>
</evidence>
<sequence length="563" mass="62956">MIILNKFMTSRIWSLILTSVLLTSCSEPNAEKGNTIRLLYWQAPTILNPHLAWGAKDFEASRISYEPLASFNQDGKLVLFLGAEIPTIENAGLAKDGKSVTWKLKRGIKWSDGKPFTAADVVFTYKYISNPAVAATTSGIYKDVQSVEAINDYTVKINFRAPNPAWSLPFIGAEGLILPFHIFEKYNGANAREAPANRLTVGTGAYQVVQFRPGDIVIYEPNPLFRSADKVKFQRLEIKGGGDAATAARAVLQTTSADYAWNLQVEAKVLKQLESTGKGKLNNVFGSFVERIMFNQTDPKKGSSVQFPHPFFSDKIVRQAFSYAIDRETIAKQLFGDIARPVANVLTAPEIYNSPNTTYEFNVKKAAALLDEAGWFDTNGNGIRDKNGVEMNVLFQTSANPVRQKIQEIAKQGLTSIGVKVDLKSIDPSIFFSGDPNNPDTTSRFQADMQLFSDNNNNPDPSISMKSWTCSEIAQKENNWSKNNFSRYCNPEYDKLWQQSTTELNLARRRQLFIQMNDILVKDAVVLPLVTRARVIATSNNLSGVEFTPWDANTWNIHDWQKK</sequence>
<dbReference type="GO" id="GO:1904680">
    <property type="term" value="F:peptide transmembrane transporter activity"/>
    <property type="evidence" value="ECO:0007669"/>
    <property type="project" value="TreeGrafter"/>
</dbReference>
<evidence type="ECO:0000256" key="1">
    <source>
        <dbReference type="ARBA" id="ARBA00005695"/>
    </source>
</evidence>
<keyword evidence="6" id="KW-1185">Reference proteome</keyword>
<protein>
    <submittedName>
        <fullName evidence="5">Peptide ABC transporter substrate-binding protein</fullName>
    </submittedName>
</protein>
<organism evidence="5 6">
    <name type="scientific">Dulcicalothrix desertica PCC 7102</name>
    <dbReference type="NCBI Taxonomy" id="232991"/>
    <lineage>
        <taxon>Bacteria</taxon>
        <taxon>Bacillati</taxon>
        <taxon>Cyanobacteriota</taxon>
        <taxon>Cyanophyceae</taxon>
        <taxon>Nostocales</taxon>
        <taxon>Calotrichaceae</taxon>
        <taxon>Dulcicalothrix</taxon>
    </lineage>
</organism>
<keyword evidence="3" id="KW-0732">Signal</keyword>
<dbReference type="Gene3D" id="3.10.105.10">
    <property type="entry name" value="Dipeptide-binding Protein, Domain 3"/>
    <property type="match status" value="1"/>
</dbReference>
<dbReference type="InterPro" id="IPR039424">
    <property type="entry name" value="SBP_5"/>
</dbReference>
<dbReference type="RefSeq" id="WP_127081290.1">
    <property type="nucleotide sequence ID" value="NZ_VLKB01000008.1"/>
</dbReference>
<dbReference type="PROSITE" id="PS51257">
    <property type="entry name" value="PROKAR_LIPOPROTEIN"/>
    <property type="match status" value="1"/>
</dbReference>
<name>A0A3S5K3C4_9CYAN</name>
<keyword evidence="2" id="KW-0813">Transport</keyword>
<evidence type="ECO:0000256" key="2">
    <source>
        <dbReference type="ARBA" id="ARBA00022448"/>
    </source>
</evidence>
<dbReference type="Pfam" id="PF00496">
    <property type="entry name" value="SBP_bac_5"/>
    <property type="match status" value="1"/>
</dbReference>
<comment type="similarity">
    <text evidence="1">Belongs to the bacterial solute-binding protein 5 family.</text>
</comment>
<dbReference type="PIRSF" id="PIRSF002741">
    <property type="entry name" value="MppA"/>
    <property type="match status" value="1"/>
</dbReference>
<dbReference type="PANTHER" id="PTHR30290:SF65">
    <property type="entry name" value="MONOACYL PHOSPHATIDYLINOSITOL TETRAMANNOSIDE-BINDING PROTEIN LPQW-RELATED"/>
    <property type="match status" value="1"/>
</dbReference>
<dbReference type="GO" id="GO:0042597">
    <property type="term" value="C:periplasmic space"/>
    <property type="evidence" value="ECO:0007669"/>
    <property type="project" value="UniProtKB-ARBA"/>
</dbReference>
<dbReference type="InterPro" id="IPR000914">
    <property type="entry name" value="SBP_5_dom"/>
</dbReference>
<evidence type="ECO:0000313" key="5">
    <source>
        <dbReference type="EMBL" id="RUT06483.1"/>
    </source>
</evidence>